<proteinExistence type="predicted"/>
<evidence type="ECO:0000313" key="1">
    <source>
        <dbReference type="EMBL" id="MDC7956755.1"/>
    </source>
</evidence>
<gene>
    <name evidence="1" type="ORF">PQ628_00855</name>
</gene>
<reference evidence="1" key="1">
    <citation type="submission" date="2022-10" db="EMBL/GenBank/DDBJ databases">
        <title>Human gut microbiome strain richness.</title>
        <authorList>
            <person name="Chen-Liaw A."/>
        </authorList>
    </citation>
    <scope>NUCLEOTIDE SEQUENCE</scope>
    <source>
        <strain evidence="1">RTP21484st1_H8_RTP21484_190118</strain>
    </source>
</reference>
<dbReference type="EMBL" id="JAQQPO010000001">
    <property type="protein sequence ID" value="MDC7956755.1"/>
    <property type="molecule type" value="Genomic_DNA"/>
</dbReference>
<sequence>MYRHGEQQTEDADCEAVNSESCRDVIILKPDSLPDTSLRLVRMWSRKSTTSSAVYSATTLRYVGFPSSSSITVVAALGRRSRNALRM</sequence>
<accession>A0AAW6I7Y5</accession>
<dbReference type="Proteomes" id="UP001215078">
    <property type="component" value="Unassembled WGS sequence"/>
</dbReference>
<evidence type="ECO:0000313" key="2">
    <source>
        <dbReference type="Proteomes" id="UP001215078"/>
    </source>
</evidence>
<dbReference type="RefSeq" id="WP_133304694.1">
    <property type="nucleotide sequence ID" value="NZ_JAQQPO010000001.1"/>
</dbReference>
<organism evidence="1 2">
    <name type="scientific">Bacteroides ovatus</name>
    <dbReference type="NCBI Taxonomy" id="28116"/>
    <lineage>
        <taxon>Bacteria</taxon>
        <taxon>Pseudomonadati</taxon>
        <taxon>Bacteroidota</taxon>
        <taxon>Bacteroidia</taxon>
        <taxon>Bacteroidales</taxon>
        <taxon>Bacteroidaceae</taxon>
        <taxon>Bacteroides</taxon>
    </lineage>
</organism>
<protein>
    <submittedName>
        <fullName evidence="1">Uncharacterized protein</fullName>
    </submittedName>
</protein>
<name>A0AAW6I7Y5_BACOV</name>
<comment type="caution">
    <text evidence="1">The sequence shown here is derived from an EMBL/GenBank/DDBJ whole genome shotgun (WGS) entry which is preliminary data.</text>
</comment>
<dbReference type="AlphaFoldDB" id="A0AAW6I7Y5"/>